<evidence type="ECO:0000313" key="2">
    <source>
        <dbReference type="EMBL" id="KHN69335.1"/>
    </source>
</evidence>
<evidence type="ECO:0000256" key="1">
    <source>
        <dbReference type="SAM" id="Phobius"/>
    </source>
</evidence>
<organism evidence="2 3">
    <name type="scientific">Ordospora colligata OC4</name>
    <dbReference type="NCBI Taxonomy" id="1354746"/>
    <lineage>
        <taxon>Eukaryota</taxon>
        <taxon>Fungi</taxon>
        <taxon>Fungi incertae sedis</taxon>
        <taxon>Microsporidia</taxon>
        <taxon>Ordosporidae</taxon>
        <taxon>Ordospora</taxon>
    </lineage>
</organism>
<reference evidence="2 3" key="1">
    <citation type="journal article" date="2014" name="MBio">
        <title>The Ordospora colligata genome; evolution of extreme reduction in microsporidia and host-to-parasite horizontal gene transfer.</title>
        <authorList>
            <person name="Pombert J.-F."/>
            <person name="Haag K.L."/>
            <person name="Beidas S."/>
            <person name="Ebert D."/>
            <person name="Keeling P.J."/>
        </authorList>
    </citation>
    <scope>NUCLEOTIDE SEQUENCE [LARGE SCALE GENOMIC DNA]</scope>
    <source>
        <strain evidence="2 3">OC4</strain>
    </source>
</reference>
<feature type="transmembrane region" description="Helical" evidence="1">
    <location>
        <begin position="34"/>
        <end position="56"/>
    </location>
</feature>
<feature type="transmembrane region" description="Helical" evidence="1">
    <location>
        <begin position="189"/>
        <end position="208"/>
    </location>
</feature>
<feature type="transmembrane region" description="Helical" evidence="1">
    <location>
        <begin position="157"/>
        <end position="177"/>
    </location>
</feature>
<dbReference type="RefSeq" id="XP_014563377.1">
    <property type="nucleotide sequence ID" value="XM_014707891.1"/>
</dbReference>
<feature type="transmembrane region" description="Helical" evidence="1">
    <location>
        <begin position="9"/>
        <end position="28"/>
    </location>
</feature>
<feature type="transmembrane region" description="Helical" evidence="1">
    <location>
        <begin position="68"/>
        <end position="85"/>
    </location>
</feature>
<feature type="transmembrane region" description="Helical" evidence="1">
    <location>
        <begin position="253"/>
        <end position="276"/>
    </location>
</feature>
<dbReference type="Proteomes" id="UP000031056">
    <property type="component" value="Unassembled WGS sequence"/>
</dbReference>
<dbReference type="InParanoid" id="A0A0B2UK38"/>
<accession>A0A0B2UK38</accession>
<keyword evidence="1" id="KW-1133">Transmembrane helix</keyword>
<sequence>MIKGYCSTIVNTGICLGLFAGVCISNYVCKSKNCAFFITFGLCISSILTVLNLVNLIQSKSKITFKSVYAGVINAVMDIWIVFMYSRLQYASSLFVCLLVLMHHITLYVFTCHVQYPKSTYVIMMFYTFSFMLYKLWFVEEYGFSMEAIPFFARKYFVKGAVNIMHFGNAIPIRTIIVDRLDRIENAEAASFFGSMIMFAIVVMKALVDKPAFQEEMSKVSGMALPFCVMAVILGVVAFNLRRNKQVDVSKAYPLCCGIFVLLSLMFCSGILQGVWQKNMMEEALRDVHIYTLIVFSIFVVYTTVAYRSEISVTPCRESLFLKMINHLWE</sequence>
<dbReference type="HOGENOM" id="CLU_842058_0_0_1"/>
<name>A0A0B2UK38_9MICR</name>
<dbReference type="EMBL" id="JOKQ01000008">
    <property type="protein sequence ID" value="KHN69335.1"/>
    <property type="molecule type" value="Genomic_DNA"/>
</dbReference>
<keyword evidence="1" id="KW-0812">Transmembrane</keyword>
<feature type="transmembrane region" description="Helical" evidence="1">
    <location>
        <begin position="220"/>
        <end position="241"/>
    </location>
</feature>
<keyword evidence="3" id="KW-1185">Reference proteome</keyword>
<dbReference type="OrthoDB" id="2191570at2759"/>
<keyword evidence="1" id="KW-0472">Membrane</keyword>
<proteinExistence type="predicted"/>
<feature type="transmembrane region" description="Helical" evidence="1">
    <location>
        <begin position="91"/>
        <end position="110"/>
    </location>
</feature>
<dbReference type="VEuPathDB" id="MicrosporidiaDB:M896_080700"/>
<dbReference type="AlphaFoldDB" id="A0A0B2UK38"/>
<gene>
    <name evidence="2" type="ORF">M896_080700</name>
</gene>
<dbReference type="GeneID" id="26262110"/>
<feature type="transmembrane region" description="Helical" evidence="1">
    <location>
        <begin position="119"/>
        <end position="137"/>
    </location>
</feature>
<comment type="caution">
    <text evidence="2">The sequence shown here is derived from an EMBL/GenBank/DDBJ whole genome shotgun (WGS) entry which is preliminary data.</text>
</comment>
<protein>
    <submittedName>
        <fullName evidence="2">Uncharacterized protein</fullName>
    </submittedName>
</protein>
<evidence type="ECO:0000313" key="3">
    <source>
        <dbReference type="Proteomes" id="UP000031056"/>
    </source>
</evidence>
<feature type="transmembrane region" description="Helical" evidence="1">
    <location>
        <begin position="288"/>
        <end position="307"/>
    </location>
</feature>